<accession>A0A3N6L6S7</accession>
<evidence type="ECO:0000313" key="3">
    <source>
        <dbReference type="Proteomes" id="UP000215635"/>
    </source>
</evidence>
<evidence type="ECO:0000313" key="4">
    <source>
        <dbReference type="Proteomes" id="UP000279235"/>
    </source>
</evidence>
<name>A0A3N6L6S7_9LACT</name>
<reference evidence="4" key="3">
    <citation type="submission" date="2018-05" db="EMBL/GenBank/DDBJ databases">
        <authorList>
            <person name="Duru I."/>
        </authorList>
    </citation>
    <scope>NUCLEOTIDE SEQUENCE [LARGE SCALE GENOMIC DNA]</scope>
</reference>
<dbReference type="AlphaFoldDB" id="A0A3N6L6S7"/>
<evidence type="ECO:0000313" key="2">
    <source>
        <dbReference type="EMBL" id="SPS11087.1"/>
    </source>
</evidence>
<dbReference type="Proteomes" id="UP000215635">
    <property type="component" value="Unassembled WGS sequence"/>
</dbReference>
<dbReference type="EMBL" id="OGTW02000042">
    <property type="protein sequence ID" value="SPS11087.1"/>
    <property type="molecule type" value="Genomic_DNA"/>
</dbReference>
<organism evidence="2 4">
    <name type="scientific">Lactococcus lactis</name>
    <dbReference type="NCBI Taxonomy" id="1358"/>
    <lineage>
        <taxon>Bacteria</taxon>
        <taxon>Bacillati</taxon>
        <taxon>Bacillota</taxon>
        <taxon>Bacilli</taxon>
        <taxon>Lactobacillales</taxon>
        <taxon>Streptococcaceae</taxon>
        <taxon>Lactococcus</taxon>
    </lineage>
</organism>
<proteinExistence type="predicted"/>
<evidence type="ECO:0000313" key="1">
    <source>
        <dbReference type="EMBL" id="PAK87996.1"/>
    </source>
</evidence>
<dbReference type="EMBL" id="NCWV01000024">
    <property type="protein sequence ID" value="PAK87996.1"/>
    <property type="molecule type" value="Genomic_DNA"/>
</dbReference>
<sequence>MKHFKSLDEQIDYLHNNKNIEFQDREVAKNILLDCNYYNLISCSKIKFATNIKNGNHVYNKQDFNEWNEYFLMDCKVSEHLMTNLIELERIINSRAAYYIGELIENRVLGNRDRNEIISIIQRAEVEKLPKYTGEETWKYISKMTFGELKTLLFWLIDRRKNVYYQIISGYSHLRHANTKNRLNDIVQLRNFIFHFTPLNIYLAYSYRYDGSLDNTYRKETIDFIYSLSSDNEYIKHSIAEIIECSNRFIKIKNSQLSS</sequence>
<protein>
    <recommendedName>
        <fullName evidence="5">Abi family protein</fullName>
    </recommendedName>
</protein>
<dbReference type="RefSeq" id="WP_095348672.1">
    <property type="nucleotide sequence ID" value="NZ_CP184687.1"/>
</dbReference>
<reference evidence="1 3" key="1">
    <citation type="submission" date="2017-04" db="EMBL/GenBank/DDBJ databases">
        <title>Kefir bacterial isolates.</title>
        <authorList>
            <person name="Kim Y."/>
            <person name="Blasche S."/>
            <person name="Patil K.R."/>
        </authorList>
    </citation>
    <scope>NUCLEOTIDE SEQUENCE [LARGE SCALE GENOMIC DNA]</scope>
    <source>
        <strain evidence="1 3">OG2</strain>
    </source>
</reference>
<gene>
    <name evidence="2" type="ORF">AMHIJAGA_01020</name>
    <name evidence="1" type="ORF">B8W88_11855</name>
</gene>
<dbReference type="Proteomes" id="UP000279235">
    <property type="component" value="Unassembled WGS sequence"/>
</dbReference>
<reference evidence="2" key="2">
    <citation type="submission" date="2018-05" db="EMBL/GenBank/DDBJ databases">
        <authorList>
            <person name="Lanie J.A."/>
            <person name="Ng W.-L."/>
            <person name="Kazmierczak K.M."/>
            <person name="Andrzejewski T.M."/>
            <person name="Davidsen T.M."/>
            <person name="Wayne K.J."/>
            <person name="Tettelin H."/>
            <person name="Glass J.I."/>
            <person name="Rusch D."/>
            <person name="Podicherti R."/>
            <person name="Tsui H.-C.T."/>
            <person name="Winkler M.E."/>
        </authorList>
    </citation>
    <scope>NUCLEOTIDE SEQUENCE</scope>
    <source>
        <strain evidence="2">Lactococcus lactis</strain>
    </source>
</reference>
<evidence type="ECO:0008006" key="5">
    <source>
        <dbReference type="Google" id="ProtNLM"/>
    </source>
</evidence>